<organism evidence="1 2">
    <name type="scientific">Streptomyces aureoversilis</name>
    <dbReference type="NCBI Taxonomy" id="67277"/>
    <lineage>
        <taxon>Bacteria</taxon>
        <taxon>Bacillati</taxon>
        <taxon>Actinomycetota</taxon>
        <taxon>Actinomycetes</taxon>
        <taxon>Kitasatosporales</taxon>
        <taxon>Streptomycetaceae</taxon>
        <taxon>Streptomyces</taxon>
    </lineage>
</organism>
<evidence type="ECO:0000313" key="1">
    <source>
        <dbReference type="EMBL" id="MFC5146837.1"/>
    </source>
</evidence>
<reference evidence="2" key="1">
    <citation type="journal article" date="2019" name="Int. J. Syst. Evol. Microbiol.">
        <title>The Global Catalogue of Microorganisms (GCM) 10K type strain sequencing project: providing services to taxonomists for standard genome sequencing and annotation.</title>
        <authorList>
            <consortium name="The Broad Institute Genomics Platform"/>
            <consortium name="The Broad Institute Genome Sequencing Center for Infectious Disease"/>
            <person name="Wu L."/>
            <person name="Ma J."/>
        </authorList>
    </citation>
    <scope>NUCLEOTIDE SEQUENCE [LARGE SCALE GENOMIC DNA]</scope>
    <source>
        <strain evidence="2">CGMCC 4.1641</strain>
    </source>
</reference>
<proteinExistence type="predicted"/>
<dbReference type="Proteomes" id="UP001596222">
    <property type="component" value="Unassembled WGS sequence"/>
</dbReference>
<dbReference type="EMBL" id="JBHSKJ010000010">
    <property type="protein sequence ID" value="MFC5146837.1"/>
    <property type="molecule type" value="Genomic_DNA"/>
</dbReference>
<dbReference type="RefSeq" id="WP_382043721.1">
    <property type="nucleotide sequence ID" value="NZ_JBHSKJ010000010.1"/>
</dbReference>
<name>A0ABW0A487_9ACTN</name>
<gene>
    <name evidence="1" type="ORF">ACFPP6_19375</name>
</gene>
<accession>A0ABW0A487</accession>
<keyword evidence="2" id="KW-1185">Reference proteome</keyword>
<evidence type="ECO:0000313" key="2">
    <source>
        <dbReference type="Proteomes" id="UP001596222"/>
    </source>
</evidence>
<sequence>MVSHRFHLDLAGHSVSVLVGRRTAPIEVLVDGKVVACRRAGRGAGVVSLEAELPGEPPQPVTVLVSRPKDDDAAMCALQVGTDRYLMPDVPLAVRGLPSDGVPVRSSSAPGPP</sequence>
<protein>
    <submittedName>
        <fullName evidence="1">Uncharacterized protein</fullName>
    </submittedName>
</protein>
<comment type="caution">
    <text evidence="1">The sequence shown here is derived from an EMBL/GenBank/DDBJ whole genome shotgun (WGS) entry which is preliminary data.</text>
</comment>